<dbReference type="PRINTS" id="PR00704">
    <property type="entry name" value="CALPAIN"/>
</dbReference>
<dbReference type="PROSITE" id="PS50203">
    <property type="entry name" value="CALPAIN_CAT"/>
    <property type="match status" value="1"/>
</dbReference>
<dbReference type="CDD" id="cd00044">
    <property type="entry name" value="CysPc"/>
    <property type="match status" value="1"/>
</dbReference>
<evidence type="ECO:0000256" key="5">
    <source>
        <dbReference type="PIRSR" id="PIRSR622684-1"/>
    </source>
</evidence>
<dbReference type="EMBL" id="JAVRJZ010000011">
    <property type="protein sequence ID" value="KAK2716577.1"/>
    <property type="molecule type" value="Genomic_DNA"/>
</dbReference>
<dbReference type="InterPro" id="IPR022683">
    <property type="entry name" value="Calpain_III"/>
</dbReference>
<sequence length="730" mass="83231">MIPHEIQEVQKLLTKGLDADEANKKEDALQIYTQAAENCLTLMKNKQLSGYHAALSEMAKKALSRGESIKNIRNPNPAVNTKKNEQRQQADISSIHKDLKDCQIKEENEVYDNESTKQLSIVGNATYTEEEQKVLAKTSLINGREYLPFISADIKERFNLTLPFTDKDGTLALSIKQQKNFSKWCRPEEVIKDPKIIDQINCFTIKQTIVSDCSFVASLAVCAQYERRFKKRVVTTALFPKNKNGDPIYNPHGKYMVKLNINGIPRKIIIDDYLPVGRNNELLCSFSSNRSELWVSLLEKAYMKVMGGYDFPGSNSNIDLHGLTGWIPERVAIRPSDPDFNKDALFRKLLDRFHKGDVLVTLATGEISDAEADRAGLVSSHAYAMLDIREVNGHRLFMLKNPWSHLRWRGRFSELDAKAWTNEMRQALNYNPENASKLDNGVFWIDYDSLCRFFDVFYLNWNPQLFNYTYCLHSSWSAGSGPAKDQYNIGENPQYSLDVTTKGEAAVWVLLTRHITEIADFKENKEFITLLVYKNTDGKKVYYPNDPPPFIDGVRINSPHYLCKIFIKTPGTHKFTLVVSQYEKSRTIYYTLRAYSTVKFSMDKLKNPFKHKIEEVGEWRGLQAGGCANFPSHVNNPKYRMILENGPQSLLIELKGPRKYAVGFDVIGEDLNSSFGRKSSGAFRSGFSILSLENVPSGEYTIIPSSFEPNQEGHFFLIVNSSFGVKLMKR</sequence>
<feature type="domain" description="Calpain catalytic" evidence="8">
    <location>
        <begin position="161"/>
        <end position="463"/>
    </location>
</feature>
<feature type="compositionally biased region" description="Basic and acidic residues" evidence="7">
    <location>
        <begin position="82"/>
        <end position="91"/>
    </location>
</feature>
<dbReference type="Pfam" id="PF01067">
    <property type="entry name" value="Calpain_III"/>
    <property type="match status" value="1"/>
</dbReference>
<dbReference type="AlphaFoldDB" id="A0AA88L8R1"/>
<proteinExistence type="inferred from homology"/>
<feature type="active site" evidence="5 6">
    <location>
        <position position="213"/>
    </location>
</feature>
<dbReference type="GO" id="GO:0004198">
    <property type="term" value="F:calcium-dependent cysteine-type endopeptidase activity"/>
    <property type="evidence" value="ECO:0007669"/>
    <property type="project" value="InterPro"/>
</dbReference>
<dbReference type="InterPro" id="IPR051297">
    <property type="entry name" value="PalB/RIM13"/>
</dbReference>
<evidence type="ECO:0000256" key="3">
    <source>
        <dbReference type="ARBA" id="ARBA00022801"/>
    </source>
</evidence>
<dbReference type="PANTHER" id="PTHR46143:SF1">
    <property type="entry name" value="CALPAIN-7"/>
    <property type="match status" value="1"/>
</dbReference>
<accession>A0AA88L8R1</accession>
<dbReference type="EMBL" id="JAVRJZ010000011">
    <property type="protein sequence ID" value="KAK2716576.1"/>
    <property type="molecule type" value="Genomic_DNA"/>
</dbReference>
<organism evidence="9 10">
    <name type="scientific">Artemia franciscana</name>
    <name type="common">Brine shrimp</name>
    <name type="synonym">Artemia sanfranciscana</name>
    <dbReference type="NCBI Taxonomy" id="6661"/>
    <lineage>
        <taxon>Eukaryota</taxon>
        <taxon>Metazoa</taxon>
        <taxon>Ecdysozoa</taxon>
        <taxon>Arthropoda</taxon>
        <taxon>Crustacea</taxon>
        <taxon>Branchiopoda</taxon>
        <taxon>Anostraca</taxon>
        <taxon>Artemiidae</taxon>
        <taxon>Artemia</taxon>
    </lineage>
</organism>
<evidence type="ECO:0000256" key="7">
    <source>
        <dbReference type="SAM" id="MobiDB-lite"/>
    </source>
</evidence>
<dbReference type="SMART" id="SM00230">
    <property type="entry name" value="CysPc"/>
    <property type="match status" value="1"/>
</dbReference>
<dbReference type="Proteomes" id="UP001187531">
    <property type="component" value="Unassembled WGS sequence"/>
</dbReference>
<evidence type="ECO:0000256" key="1">
    <source>
        <dbReference type="ARBA" id="ARBA00007623"/>
    </source>
</evidence>
<dbReference type="InterPro" id="IPR022682">
    <property type="entry name" value="Calpain_domain_III"/>
</dbReference>
<dbReference type="InterPro" id="IPR036181">
    <property type="entry name" value="MIT_dom_sf"/>
</dbReference>
<dbReference type="SUPFAM" id="SSF49758">
    <property type="entry name" value="Calpain large subunit, middle domain (domain III)"/>
    <property type="match status" value="2"/>
</dbReference>
<evidence type="ECO:0000313" key="10">
    <source>
        <dbReference type="Proteomes" id="UP001187531"/>
    </source>
</evidence>
<evidence type="ECO:0000256" key="4">
    <source>
        <dbReference type="ARBA" id="ARBA00022807"/>
    </source>
</evidence>
<protein>
    <recommendedName>
        <fullName evidence="8">Calpain catalytic domain-containing protein</fullName>
    </recommendedName>
</protein>
<evidence type="ECO:0000259" key="8">
    <source>
        <dbReference type="PROSITE" id="PS50203"/>
    </source>
</evidence>
<comment type="similarity">
    <text evidence="1">Belongs to the peptidase C2 family.</text>
</comment>
<feature type="active site" evidence="5 6">
    <location>
        <position position="401"/>
    </location>
</feature>
<dbReference type="Gene3D" id="1.20.58.80">
    <property type="entry name" value="Phosphotransferase system, lactose/cellobiose-type IIA subunit"/>
    <property type="match status" value="1"/>
</dbReference>
<evidence type="ECO:0000256" key="2">
    <source>
        <dbReference type="ARBA" id="ARBA00022670"/>
    </source>
</evidence>
<reference evidence="9" key="1">
    <citation type="submission" date="2023-07" db="EMBL/GenBank/DDBJ databases">
        <title>Chromosome-level genome assembly of Artemia franciscana.</title>
        <authorList>
            <person name="Jo E."/>
        </authorList>
    </citation>
    <scope>NUCLEOTIDE SEQUENCE</scope>
    <source>
        <tissue evidence="9">Whole body</tissue>
    </source>
</reference>
<dbReference type="Gene3D" id="3.90.70.10">
    <property type="entry name" value="Cysteine proteinases"/>
    <property type="match status" value="1"/>
</dbReference>
<keyword evidence="10" id="KW-1185">Reference proteome</keyword>
<dbReference type="InterPro" id="IPR022684">
    <property type="entry name" value="Calpain_cysteine_protease"/>
</dbReference>
<feature type="active site" evidence="5 6">
    <location>
        <position position="381"/>
    </location>
</feature>
<keyword evidence="2 6" id="KW-0645">Protease</keyword>
<dbReference type="InterPro" id="IPR036213">
    <property type="entry name" value="Calpain_III_sf"/>
</dbReference>
<dbReference type="PANTHER" id="PTHR46143">
    <property type="entry name" value="CALPAIN-7"/>
    <property type="match status" value="1"/>
</dbReference>
<evidence type="ECO:0000256" key="6">
    <source>
        <dbReference type="PROSITE-ProRule" id="PRU00239"/>
    </source>
</evidence>
<evidence type="ECO:0000313" key="9">
    <source>
        <dbReference type="EMBL" id="KAK2716576.1"/>
    </source>
</evidence>
<dbReference type="Gene3D" id="2.60.120.380">
    <property type="match status" value="2"/>
</dbReference>
<feature type="region of interest" description="Disordered" evidence="7">
    <location>
        <begin position="70"/>
        <end position="91"/>
    </location>
</feature>
<dbReference type="InterPro" id="IPR001300">
    <property type="entry name" value="Peptidase_C2_calpain_cat"/>
</dbReference>
<dbReference type="InterPro" id="IPR038765">
    <property type="entry name" value="Papain-like_cys_pep_sf"/>
</dbReference>
<dbReference type="GO" id="GO:0006508">
    <property type="term" value="P:proteolysis"/>
    <property type="evidence" value="ECO:0007669"/>
    <property type="project" value="UniProtKB-KW"/>
</dbReference>
<name>A0AA88L8R1_ARTSF</name>
<dbReference type="SUPFAM" id="SSF54001">
    <property type="entry name" value="Cysteine proteinases"/>
    <property type="match status" value="1"/>
</dbReference>
<dbReference type="Pfam" id="PF00648">
    <property type="entry name" value="Peptidase_C2"/>
    <property type="match status" value="1"/>
</dbReference>
<keyword evidence="3 6" id="KW-0378">Hydrolase</keyword>
<dbReference type="SMART" id="SM00720">
    <property type="entry name" value="calpain_III"/>
    <property type="match status" value="1"/>
</dbReference>
<comment type="caution">
    <text evidence="9">The sequence shown here is derived from an EMBL/GenBank/DDBJ whole genome shotgun (WGS) entry which is preliminary data.</text>
</comment>
<feature type="compositionally biased region" description="Polar residues" evidence="7">
    <location>
        <begin position="71"/>
        <end position="81"/>
    </location>
</feature>
<dbReference type="SUPFAM" id="SSF116846">
    <property type="entry name" value="MIT domain"/>
    <property type="match status" value="1"/>
</dbReference>
<keyword evidence="4 6" id="KW-0788">Thiol protease</keyword>
<gene>
    <name evidence="9" type="ORF">QYM36_006906</name>
</gene>